<accession>A0A495JBE2</accession>
<evidence type="ECO:0000313" key="2">
    <source>
        <dbReference type="Proteomes" id="UP000268007"/>
    </source>
</evidence>
<comment type="caution">
    <text evidence="1">The sequence shown here is derived from an EMBL/GenBank/DDBJ whole genome shotgun (WGS) entry which is preliminary data.</text>
</comment>
<keyword evidence="2" id="KW-1185">Reference proteome</keyword>
<sequence length="73" mass="7967">MHYGLINIFKSITSKPNKFLHLAVCTPKSSKSVKVISSKPSSSLNLKLGFLVFAIKKPNQKSNTGTIMSNCRG</sequence>
<dbReference type="EMBL" id="RBKU01000001">
    <property type="protein sequence ID" value="RKR85682.1"/>
    <property type="molecule type" value="Genomic_DNA"/>
</dbReference>
<proteinExistence type="predicted"/>
<organism evidence="1 2">
    <name type="scientific">Mucilaginibacter gracilis</name>
    <dbReference type="NCBI Taxonomy" id="423350"/>
    <lineage>
        <taxon>Bacteria</taxon>
        <taxon>Pseudomonadati</taxon>
        <taxon>Bacteroidota</taxon>
        <taxon>Sphingobacteriia</taxon>
        <taxon>Sphingobacteriales</taxon>
        <taxon>Sphingobacteriaceae</taxon>
        <taxon>Mucilaginibacter</taxon>
    </lineage>
</organism>
<dbReference type="AlphaFoldDB" id="A0A495JBE2"/>
<reference evidence="1 2" key="1">
    <citation type="submission" date="2018-10" db="EMBL/GenBank/DDBJ databases">
        <title>Genomic Encyclopedia of Archaeal and Bacterial Type Strains, Phase II (KMG-II): from individual species to whole genera.</title>
        <authorList>
            <person name="Goeker M."/>
        </authorList>
    </citation>
    <scope>NUCLEOTIDE SEQUENCE [LARGE SCALE GENOMIC DNA]</scope>
    <source>
        <strain evidence="1 2">DSM 18602</strain>
    </source>
</reference>
<name>A0A495JBE2_9SPHI</name>
<protein>
    <submittedName>
        <fullName evidence="1">Uncharacterized protein</fullName>
    </submittedName>
</protein>
<gene>
    <name evidence="1" type="ORF">BDD43_5953</name>
</gene>
<evidence type="ECO:0000313" key="1">
    <source>
        <dbReference type="EMBL" id="RKR85682.1"/>
    </source>
</evidence>
<dbReference type="Proteomes" id="UP000268007">
    <property type="component" value="Unassembled WGS sequence"/>
</dbReference>